<evidence type="ECO:0000256" key="1">
    <source>
        <dbReference type="SAM" id="MobiDB-lite"/>
    </source>
</evidence>
<dbReference type="Gene3D" id="3.40.50.1000">
    <property type="entry name" value="HAD superfamily/HAD-like"/>
    <property type="match status" value="1"/>
</dbReference>
<dbReference type="InterPro" id="IPR050155">
    <property type="entry name" value="HAD-like_hydrolase_sf"/>
</dbReference>
<feature type="compositionally biased region" description="Polar residues" evidence="1">
    <location>
        <begin position="258"/>
        <end position="267"/>
    </location>
</feature>
<organism evidence="2 3">
    <name type="scientific">Actinoallomurus vinaceus</name>
    <dbReference type="NCBI Taxonomy" id="1080074"/>
    <lineage>
        <taxon>Bacteria</taxon>
        <taxon>Bacillati</taxon>
        <taxon>Actinomycetota</taxon>
        <taxon>Actinomycetes</taxon>
        <taxon>Streptosporangiales</taxon>
        <taxon>Thermomonosporaceae</taxon>
        <taxon>Actinoallomurus</taxon>
    </lineage>
</organism>
<feature type="compositionally biased region" description="Basic and acidic residues" evidence="1">
    <location>
        <begin position="242"/>
        <end position="251"/>
    </location>
</feature>
<dbReference type="Pfam" id="PF00702">
    <property type="entry name" value="Hydrolase"/>
    <property type="match status" value="1"/>
</dbReference>
<protein>
    <submittedName>
        <fullName evidence="2">Phosphonatase-like hydrolase</fullName>
    </submittedName>
</protein>
<accession>A0ABP8UTI3</accession>
<dbReference type="Proteomes" id="UP001501442">
    <property type="component" value="Unassembled WGS sequence"/>
</dbReference>
<dbReference type="SFLD" id="SFLDG01129">
    <property type="entry name" value="C1.5:_HAD__Beta-PGM__Phosphata"/>
    <property type="match status" value="1"/>
</dbReference>
<comment type="caution">
    <text evidence="2">The sequence shown here is derived from an EMBL/GenBank/DDBJ whole genome shotgun (WGS) entry which is preliminary data.</text>
</comment>
<dbReference type="InterPro" id="IPR036412">
    <property type="entry name" value="HAD-like_sf"/>
</dbReference>
<feature type="region of interest" description="Disordered" evidence="1">
    <location>
        <begin position="239"/>
        <end position="267"/>
    </location>
</feature>
<dbReference type="InterPro" id="IPR023214">
    <property type="entry name" value="HAD_sf"/>
</dbReference>
<evidence type="ECO:0000313" key="3">
    <source>
        <dbReference type="Proteomes" id="UP001501442"/>
    </source>
</evidence>
<dbReference type="PANTHER" id="PTHR43434">
    <property type="entry name" value="PHOSPHOGLYCOLATE PHOSPHATASE"/>
    <property type="match status" value="1"/>
</dbReference>
<name>A0ABP8UTI3_9ACTN</name>
<evidence type="ECO:0000313" key="2">
    <source>
        <dbReference type="EMBL" id="GAA4637791.1"/>
    </source>
</evidence>
<keyword evidence="3" id="KW-1185">Reference proteome</keyword>
<reference evidence="3" key="1">
    <citation type="journal article" date="2019" name="Int. J. Syst. Evol. Microbiol.">
        <title>The Global Catalogue of Microorganisms (GCM) 10K type strain sequencing project: providing services to taxonomists for standard genome sequencing and annotation.</title>
        <authorList>
            <consortium name="The Broad Institute Genomics Platform"/>
            <consortium name="The Broad Institute Genome Sequencing Center for Infectious Disease"/>
            <person name="Wu L."/>
            <person name="Ma J."/>
        </authorList>
    </citation>
    <scope>NUCLEOTIDE SEQUENCE [LARGE SCALE GENOMIC DNA]</scope>
    <source>
        <strain evidence="3">JCM 17939</strain>
    </source>
</reference>
<dbReference type="SUPFAM" id="SSF56784">
    <property type="entry name" value="HAD-like"/>
    <property type="match status" value="1"/>
</dbReference>
<dbReference type="PANTHER" id="PTHR43434:SF19">
    <property type="entry name" value="PHOSPHONOACETALDEHYDE HYDROLASE"/>
    <property type="match status" value="1"/>
</dbReference>
<dbReference type="SFLD" id="SFLDS00003">
    <property type="entry name" value="Haloacid_Dehalogenase"/>
    <property type="match status" value="1"/>
</dbReference>
<proteinExistence type="predicted"/>
<sequence length="267" mass="28118">MQRAGEVKRGAGVGDESRITLACLDLAGTTVADDGIGERAFSEALATQGIVSGTDTYNRAMTRVHAARGRSKLDIFREVFADEDRAQAANHAFEQAYDSIIDRVGLAPIPGAETAIDALAASGVRICLMTGFSSRTLGHIIDTLGWWKRADLLLCPADAGGRGRPYPDMILTAAMQVKVDDVRHIAVCGDTESDMRSGRRSGAAIVAGTLTGAHDRTRLEAAGATHVIGSIAELPVLVEGFRGPDPDDPRRSHGTMASGHSSSPGRL</sequence>
<dbReference type="EMBL" id="BAABHK010000020">
    <property type="protein sequence ID" value="GAA4637791.1"/>
    <property type="molecule type" value="Genomic_DNA"/>
</dbReference>
<gene>
    <name evidence="2" type="ORF">GCM10023196_093040</name>
</gene>